<comment type="caution">
    <text evidence="2">The sequence shown here is derived from an EMBL/GenBank/DDBJ whole genome shotgun (WGS) entry which is preliminary data.</text>
</comment>
<protein>
    <submittedName>
        <fullName evidence="2">Uncharacterized protein</fullName>
    </submittedName>
</protein>
<feature type="region of interest" description="Disordered" evidence="1">
    <location>
        <begin position="1"/>
        <end position="46"/>
    </location>
</feature>
<keyword evidence="3" id="KW-1185">Reference proteome</keyword>
<proteinExistence type="predicted"/>
<organism evidence="2 3">
    <name type="scientific">Hanseniaspora valbyensis NRRL Y-1626</name>
    <dbReference type="NCBI Taxonomy" id="766949"/>
    <lineage>
        <taxon>Eukaryota</taxon>
        <taxon>Fungi</taxon>
        <taxon>Dikarya</taxon>
        <taxon>Ascomycota</taxon>
        <taxon>Saccharomycotina</taxon>
        <taxon>Saccharomycetes</taxon>
        <taxon>Saccharomycodales</taxon>
        <taxon>Saccharomycodaceae</taxon>
        <taxon>Hanseniaspora</taxon>
    </lineage>
</organism>
<feature type="non-terminal residue" evidence="2">
    <location>
        <position position="144"/>
    </location>
</feature>
<evidence type="ECO:0000313" key="2">
    <source>
        <dbReference type="EMBL" id="OBA25197.1"/>
    </source>
</evidence>
<dbReference type="Proteomes" id="UP000092321">
    <property type="component" value="Unassembled WGS sequence"/>
</dbReference>
<evidence type="ECO:0000313" key="3">
    <source>
        <dbReference type="Proteomes" id="UP000092321"/>
    </source>
</evidence>
<gene>
    <name evidence="2" type="ORF">HANVADRAFT_3992</name>
</gene>
<sequence length="144" mass="15791">MFTDNNNTSILDNESTNTDTITSSNEGFKETTNAISKNSSFKNKRPQTLSLGSAALNLGNDFTEKPNQTKPPTSSTFEAILESSKPSNHLNTSLTYTTVLEQYQDTSPNKNSNDTNIIYSGQASSELKDFENNTDNLINIPTPN</sequence>
<reference evidence="3" key="1">
    <citation type="journal article" date="2016" name="Proc. Natl. Acad. Sci. U.S.A.">
        <title>Comparative genomics of biotechnologically important yeasts.</title>
        <authorList>
            <person name="Riley R."/>
            <person name="Haridas S."/>
            <person name="Wolfe K.H."/>
            <person name="Lopes M.R."/>
            <person name="Hittinger C.T."/>
            <person name="Goeker M."/>
            <person name="Salamov A.A."/>
            <person name="Wisecaver J.H."/>
            <person name="Long T.M."/>
            <person name="Calvey C.H."/>
            <person name="Aerts A.L."/>
            <person name="Barry K.W."/>
            <person name="Choi C."/>
            <person name="Clum A."/>
            <person name="Coughlan A.Y."/>
            <person name="Deshpande S."/>
            <person name="Douglass A.P."/>
            <person name="Hanson S.J."/>
            <person name="Klenk H.-P."/>
            <person name="LaButti K.M."/>
            <person name="Lapidus A."/>
            <person name="Lindquist E.A."/>
            <person name="Lipzen A.M."/>
            <person name="Meier-Kolthoff J.P."/>
            <person name="Ohm R.A."/>
            <person name="Otillar R.P."/>
            <person name="Pangilinan J.L."/>
            <person name="Peng Y."/>
            <person name="Rokas A."/>
            <person name="Rosa C.A."/>
            <person name="Scheuner C."/>
            <person name="Sibirny A.A."/>
            <person name="Slot J.C."/>
            <person name="Stielow J.B."/>
            <person name="Sun H."/>
            <person name="Kurtzman C.P."/>
            <person name="Blackwell M."/>
            <person name="Grigoriev I.V."/>
            <person name="Jeffries T.W."/>
        </authorList>
    </citation>
    <scope>NUCLEOTIDE SEQUENCE [LARGE SCALE GENOMIC DNA]</scope>
    <source>
        <strain evidence="3">NRRL Y-1626</strain>
    </source>
</reference>
<dbReference type="AlphaFoldDB" id="A0A1B7T8Z9"/>
<accession>A0A1B7T8Z9</accession>
<evidence type="ECO:0000256" key="1">
    <source>
        <dbReference type="SAM" id="MobiDB-lite"/>
    </source>
</evidence>
<dbReference type="EMBL" id="LXPE01000196">
    <property type="protein sequence ID" value="OBA25197.1"/>
    <property type="molecule type" value="Genomic_DNA"/>
</dbReference>
<name>A0A1B7T8Z9_9ASCO</name>